<dbReference type="EMBL" id="CP078093">
    <property type="protein sequence ID" value="QXM07005.1"/>
    <property type="molecule type" value="Genomic_DNA"/>
</dbReference>
<feature type="chain" id="PRO_5045423840" evidence="1">
    <location>
        <begin position="25"/>
        <end position="342"/>
    </location>
</feature>
<keyword evidence="3" id="KW-1185">Reference proteome</keyword>
<proteinExistence type="predicted"/>
<evidence type="ECO:0000256" key="1">
    <source>
        <dbReference type="SAM" id="SignalP"/>
    </source>
</evidence>
<organism evidence="2 3">
    <name type="scientific">Crassaminicella indica</name>
    <dbReference type="NCBI Taxonomy" id="2855394"/>
    <lineage>
        <taxon>Bacteria</taxon>
        <taxon>Bacillati</taxon>
        <taxon>Bacillota</taxon>
        <taxon>Clostridia</taxon>
        <taxon>Eubacteriales</taxon>
        <taxon>Clostridiaceae</taxon>
        <taxon>Crassaminicella</taxon>
    </lineage>
</organism>
<gene>
    <name evidence="2" type="ORF">KVH43_04620</name>
</gene>
<keyword evidence="1" id="KW-0732">Signal</keyword>
<feature type="signal peptide" evidence="1">
    <location>
        <begin position="1"/>
        <end position="24"/>
    </location>
</feature>
<protein>
    <submittedName>
        <fullName evidence="2">Uncharacterized protein</fullName>
    </submittedName>
</protein>
<evidence type="ECO:0000313" key="2">
    <source>
        <dbReference type="EMBL" id="QXM07005.1"/>
    </source>
</evidence>
<accession>A0ABX8RD58</accession>
<dbReference type="Proteomes" id="UP000886818">
    <property type="component" value="Chromosome"/>
</dbReference>
<name>A0ABX8RD58_9CLOT</name>
<reference evidence="2" key="1">
    <citation type="submission" date="2021-07" db="EMBL/GenBank/DDBJ databases">
        <title>Complete genome sequence of Crassaminicella sp. 143-21, isolated from a deep-sea hydrothermal vent.</title>
        <authorList>
            <person name="Li X."/>
        </authorList>
    </citation>
    <scope>NUCLEOTIDE SEQUENCE</scope>
    <source>
        <strain evidence="2">143-21</strain>
    </source>
</reference>
<dbReference type="RefSeq" id="WP_218283696.1">
    <property type="nucleotide sequence ID" value="NZ_CP078093.1"/>
</dbReference>
<evidence type="ECO:0000313" key="3">
    <source>
        <dbReference type="Proteomes" id="UP000886818"/>
    </source>
</evidence>
<sequence length="342" mass="39601">MKNRKIALFMVLIFIVSMTITAVAQEDITKDGLTASEMLIKATNTFNNQYTTCKFSNTTNVNTKTTGSMNIKKPDPNAEGKFIEEEQKIDENTNMVILQEGIFEKPEKIYVKTTISLKDMPQEQKPQTSETFMDKGIMYIKSGENAKWIKIDINPLMAEIKKIIGNDRANVGMTKEQMELFGMYATYDEDTVIDGKEYYVINVNMDSAALKEVYNKLINKMFDQLGKVIEQTEKIKTEKSTTETNPVQTEEKPKMNKEVLMQQMKEMFSKMNMNITYKYYINKETKLYEFIDITQTMDMTMDKLHTQTTSSSKCKYYDFNKEVTFPVINADDIQDMNQSQLK</sequence>